<dbReference type="Proteomes" id="UP000692954">
    <property type="component" value="Unassembled WGS sequence"/>
</dbReference>
<proteinExistence type="predicted"/>
<dbReference type="AlphaFoldDB" id="A0A8S1JVS1"/>
<evidence type="ECO:0000313" key="2">
    <source>
        <dbReference type="Proteomes" id="UP000692954"/>
    </source>
</evidence>
<organism evidence="1 2">
    <name type="scientific">Paramecium sonneborni</name>
    <dbReference type="NCBI Taxonomy" id="65129"/>
    <lineage>
        <taxon>Eukaryota</taxon>
        <taxon>Sar</taxon>
        <taxon>Alveolata</taxon>
        <taxon>Ciliophora</taxon>
        <taxon>Intramacronucleata</taxon>
        <taxon>Oligohymenophorea</taxon>
        <taxon>Peniculida</taxon>
        <taxon>Parameciidae</taxon>
        <taxon>Paramecium</taxon>
    </lineage>
</organism>
<keyword evidence="2" id="KW-1185">Reference proteome</keyword>
<protein>
    <submittedName>
        <fullName evidence="1">Uncharacterized protein</fullName>
    </submittedName>
</protein>
<gene>
    <name evidence="1" type="ORF">PSON_ATCC_30995.1.T0010540</name>
</gene>
<comment type="caution">
    <text evidence="1">The sequence shown here is derived from an EMBL/GenBank/DDBJ whole genome shotgun (WGS) entry which is preliminary data.</text>
</comment>
<name>A0A8S1JVS1_9CILI</name>
<reference evidence="1" key="1">
    <citation type="submission" date="2021-01" db="EMBL/GenBank/DDBJ databases">
        <authorList>
            <consortium name="Genoscope - CEA"/>
            <person name="William W."/>
        </authorList>
    </citation>
    <scope>NUCLEOTIDE SEQUENCE</scope>
</reference>
<evidence type="ECO:0000313" key="1">
    <source>
        <dbReference type="EMBL" id="CAD8046297.1"/>
    </source>
</evidence>
<accession>A0A8S1JVS1</accession>
<dbReference type="EMBL" id="CAJJDN010000001">
    <property type="protein sequence ID" value="CAD8046297.1"/>
    <property type="molecule type" value="Genomic_DNA"/>
</dbReference>
<sequence length="109" mass="13195">MKSKWIGFKLLQRDSSIREYLTLIQDLVIDFKFQTIDEQFYNQDQMLMKRKESEKQEPKLKKIQIYLLNQLKKEVNVLLVKKEGIQENLQEDKCKSNLKMLHLHQRLGN</sequence>